<evidence type="ECO:0000256" key="1">
    <source>
        <dbReference type="ARBA" id="ARBA00006611"/>
    </source>
</evidence>
<comment type="similarity">
    <text evidence="1">Belongs to the GSP E family.</text>
</comment>
<keyword evidence="3" id="KW-0067">ATP-binding</keyword>
<evidence type="ECO:0000256" key="3">
    <source>
        <dbReference type="ARBA" id="ARBA00022840"/>
    </source>
</evidence>
<evidence type="ECO:0000313" key="6">
    <source>
        <dbReference type="Proteomes" id="UP000238081"/>
    </source>
</evidence>
<accession>A0A0A6Q2E5</accession>
<dbReference type="PROSITE" id="PS00662">
    <property type="entry name" value="T2SP_E"/>
    <property type="match status" value="1"/>
</dbReference>
<protein>
    <submittedName>
        <fullName evidence="5">Pilus assembly protein TapB</fullName>
    </submittedName>
</protein>
<proteinExistence type="inferred from homology"/>
<dbReference type="SUPFAM" id="SSF52540">
    <property type="entry name" value="P-loop containing nucleoside triphosphate hydrolases"/>
    <property type="match status" value="1"/>
</dbReference>
<dbReference type="GO" id="GO:0005524">
    <property type="term" value="F:ATP binding"/>
    <property type="evidence" value="ECO:0007669"/>
    <property type="project" value="UniProtKB-KW"/>
</dbReference>
<dbReference type="PANTHER" id="PTHR30258">
    <property type="entry name" value="TYPE II SECRETION SYSTEM PROTEIN GSPE-RELATED"/>
    <property type="match status" value="1"/>
</dbReference>
<dbReference type="CDD" id="cd01129">
    <property type="entry name" value="PulE-GspE-like"/>
    <property type="match status" value="1"/>
</dbReference>
<feature type="domain" description="Bacterial type II secretion system protein E" evidence="4">
    <location>
        <begin position="274"/>
        <end position="288"/>
    </location>
</feature>
<evidence type="ECO:0000259" key="4">
    <source>
        <dbReference type="PROSITE" id="PS00662"/>
    </source>
</evidence>
<gene>
    <name evidence="5" type="ORF">AWN73_02100</name>
</gene>
<dbReference type="InterPro" id="IPR027417">
    <property type="entry name" value="P-loop_NTPase"/>
</dbReference>
<dbReference type="InterPro" id="IPR001482">
    <property type="entry name" value="T2SS/T4SS_dom"/>
</dbReference>
<organism evidence="5 6">
    <name type="scientific">Clostridium butyricum</name>
    <dbReference type="NCBI Taxonomy" id="1492"/>
    <lineage>
        <taxon>Bacteria</taxon>
        <taxon>Bacillati</taxon>
        <taxon>Bacillota</taxon>
        <taxon>Clostridia</taxon>
        <taxon>Eubacteriales</taxon>
        <taxon>Clostridiaceae</taxon>
        <taxon>Clostridium</taxon>
    </lineage>
</organism>
<dbReference type="EMBL" id="LRDH01000096">
    <property type="protein sequence ID" value="PPV15900.1"/>
    <property type="molecule type" value="Genomic_DNA"/>
</dbReference>
<dbReference type="PANTHER" id="PTHR30258:SF1">
    <property type="entry name" value="PROTEIN TRANSPORT PROTEIN HOFB HOMOLOG"/>
    <property type="match status" value="1"/>
</dbReference>
<dbReference type="GO" id="GO:0005886">
    <property type="term" value="C:plasma membrane"/>
    <property type="evidence" value="ECO:0007669"/>
    <property type="project" value="TreeGrafter"/>
</dbReference>
<reference evidence="5 6" key="1">
    <citation type="submission" date="2016-01" db="EMBL/GenBank/DDBJ databases">
        <title>Characterization of the Clostridium difficile lineages that are prevalent in Hong Kong and China.</title>
        <authorList>
            <person name="Kwok J.S.-L."/>
            <person name="Lam W.-Y."/>
            <person name="Ip M."/>
            <person name="Chan T.-F."/>
            <person name="Hawkey P.M."/>
            <person name="Tsui S.K.-W."/>
        </authorList>
    </citation>
    <scope>NUCLEOTIDE SEQUENCE [LARGE SCALE GENOMIC DNA]</scope>
    <source>
        <strain evidence="5 6">300064</strain>
    </source>
</reference>
<evidence type="ECO:0000256" key="2">
    <source>
        <dbReference type="ARBA" id="ARBA00022741"/>
    </source>
</evidence>
<comment type="caution">
    <text evidence="5">The sequence shown here is derived from an EMBL/GenBank/DDBJ whole genome shotgun (WGS) entry which is preliminary data.</text>
</comment>
<evidence type="ECO:0000313" key="5">
    <source>
        <dbReference type="EMBL" id="PPV15900.1"/>
    </source>
</evidence>
<dbReference type="Gene3D" id="3.40.50.300">
    <property type="entry name" value="P-loop containing nucleotide triphosphate hydrolases"/>
    <property type="match status" value="1"/>
</dbReference>
<sequence length="443" mass="50936">MDLNVIHGLNKEISDKYNVIPVKEDEKKITLLGYNIKEDELDYLKFIYRKKVILREVSEENFKEVKNMIFTFREGNTEDNIIFKGIEDNASDIHFEPQGEWVNIRHRINGTLVRMHKIPNEEYVKVISKIKLMSGMDIAEKRKPQDGKSVVEYNGKKYDLRVSTIPVINGEKLVIRILYCDNFNYNLENLGFTEEKIQVIRKMISVKNGMVIICGPTGSGKSSTLYTILKELNAGILNITTLEDPVEVQMPEVNQVSLNKKLDITFASGLRSILRQDPDVIMIGEIRDEETAEMSIRASITGHKVYSTIHCKSPKEVFMRFENMGVKPYLIKESLVGVISQRLIKRLCSNCKFVDDEKTYKNHKIFKKSGCELCKFTGYEGRQVVSSVCSFTHAFNKSNDALKNNSEFLSNRSMKEDAENLLISGVISYRDYLEFIEGERLNE</sequence>
<dbReference type="GO" id="GO:0016887">
    <property type="term" value="F:ATP hydrolysis activity"/>
    <property type="evidence" value="ECO:0007669"/>
    <property type="project" value="TreeGrafter"/>
</dbReference>
<keyword evidence="2" id="KW-0547">Nucleotide-binding</keyword>
<name>A0A0A6Q2E5_CLOBU</name>
<dbReference type="Pfam" id="PF00437">
    <property type="entry name" value="T2SSE"/>
    <property type="match status" value="1"/>
</dbReference>
<dbReference type="Proteomes" id="UP000238081">
    <property type="component" value="Unassembled WGS sequence"/>
</dbReference>
<dbReference type="Gene3D" id="3.30.450.90">
    <property type="match status" value="1"/>
</dbReference>
<dbReference type="AlphaFoldDB" id="A0A0A6Q2E5"/>
<dbReference type="RefSeq" id="WP_043661302.1">
    <property type="nucleotide sequence ID" value="NZ_JSEG01000001.1"/>
</dbReference>